<dbReference type="InterPro" id="IPR027785">
    <property type="entry name" value="UvrD-like_helicase_C"/>
</dbReference>
<feature type="domain" description="UvrD-like helicase C-terminal" evidence="1">
    <location>
        <begin position="227"/>
        <end position="271"/>
    </location>
</feature>
<proteinExistence type="predicted"/>
<evidence type="ECO:0000259" key="1">
    <source>
        <dbReference type="Pfam" id="PF13538"/>
    </source>
</evidence>
<keyword evidence="2" id="KW-0540">Nuclease</keyword>
<dbReference type="Pfam" id="PF13538">
    <property type="entry name" value="UvrD_C_2"/>
    <property type="match status" value="1"/>
</dbReference>
<keyword evidence="2" id="KW-0269">Exonuclease</keyword>
<dbReference type="Proteomes" id="UP000254123">
    <property type="component" value="Unassembled WGS sequence"/>
</dbReference>
<dbReference type="GO" id="GO:0004527">
    <property type="term" value="F:exonuclease activity"/>
    <property type="evidence" value="ECO:0007669"/>
    <property type="project" value="UniProtKB-KW"/>
</dbReference>
<dbReference type="SUPFAM" id="SSF52540">
    <property type="entry name" value="P-loop containing nucleoside triphosphate hydrolases"/>
    <property type="match status" value="1"/>
</dbReference>
<keyword evidence="2" id="KW-0378">Hydrolase</keyword>
<organism evidence="2 3">
    <name type="scientific">Psychrobacter phenylpyruvicus</name>
    <dbReference type="NCBI Taxonomy" id="29432"/>
    <lineage>
        <taxon>Bacteria</taxon>
        <taxon>Pseudomonadati</taxon>
        <taxon>Pseudomonadota</taxon>
        <taxon>Gammaproteobacteria</taxon>
        <taxon>Moraxellales</taxon>
        <taxon>Moraxellaceae</taxon>
        <taxon>Psychrobacter</taxon>
    </lineage>
</organism>
<protein>
    <submittedName>
        <fullName evidence="2">Exonuclease V subunit alpha</fullName>
    </submittedName>
</protein>
<keyword evidence="3" id="KW-1185">Reference proteome</keyword>
<dbReference type="STRING" id="1123034.GCA_000685805_02561"/>
<evidence type="ECO:0000313" key="3">
    <source>
        <dbReference type="Proteomes" id="UP000254123"/>
    </source>
</evidence>
<reference evidence="2 3" key="1">
    <citation type="submission" date="2018-06" db="EMBL/GenBank/DDBJ databases">
        <authorList>
            <consortium name="Pathogen Informatics"/>
            <person name="Doyle S."/>
        </authorList>
    </citation>
    <scope>NUCLEOTIDE SEQUENCE [LARGE SCALE GENOMIC DNA]</scope>
    <source>
        <strain evidence="2 3">NCTC10526</strain>
    </source>
</reference>
<name>A0A379LRC0_9GAMM</name>
<sequence length="306" mass="35299">MKQILDKVETKLLVLVGDTFQIESIRFGNWFSIIRDFVDDDSVLQLETPYRTNNENLLTVWNRVRELDEAILELIVKHGYSVPLDNSILNTPNDDEIILCLNYDGIYGINNLNKFLQGINQNQPVYWGVNTYKIDDPILFNEVERFSPLIHNNMKGRIVNVEKLYDEIYFSIALDVAINEIEAIGYDFELLPSQENGNSVIKFKVSKHPGSDEDGDYSDAIVPFQIAYAVSIHKAQGLEYKSVKIVITNDVEDMITHNIFYTAITRAREDLKIYWTPETEKSVFDSFTKKNFSKDVKFLKSLKDST</sequence>
<gene>
    <name evidence="2" type="ORF">NCTC10526_02739</name>
</gene>
<accession>A0A379LRC0</accession>
<dbReference type="AlphaFoldDB" id="A0A379LRC0"/>
<evidence type="ECO:0000313" key="2">
    <source>
        <dbReference type="EMBL" id="SUD92342.1"/>
    </source>
</evidence>
<dbReference type="Gene3D" id="3.40.50.300">
    <property type="entry name" value="P-loop containing nucleotide triphosphate hydrolases"/>
    <property type="match status" value="1"/>
</dbReference>
<dbReference type="EMBL" id="UGVC01000001">
    <property type="protein sequence ID" value="SUD92342.1"/>
    <property type="molecule type" value="Genomic_DNA"/>
</dbReference>
<dbReference type="CDD" id="cd18809">
    <property type="entry name" value="SF1_C_RecD"/>
    <property type="match status" value="1"/>
</dbReference>
<dbReference type="InterPro" id="IPR027417">
    <property type="entry name" value="P-loop_NTPase"/>
</dbReference>